<dbReference type="PROSITE" id="PS00636">
    <property type="entry name" value="DNAJ_1"/>
    <property type="match status" value="1"/>
</dbReference>
<comment type="similarity">
    <text evidence="9">Belongs to the DnaJ family.</text>
</comment>
<dbReference type="FunFam" id="2.60.260.20:FF:000005">
    <property type="entry name" value="Chaperone protein dnaJ 1, mitochondrial"/>
    <property type="match status" value="1"/>
</dbReference>
<comment type="cofactor">
    <cofactor evidence="9">
        <name>Zn(2+)</name>
        <dbReference type="ChEBI" id="CHEBI:29105"/>
    </cofactor>
    <text evidence="9">Binds 2 Zn(2+) ions per monomer.</text>
</comment>
<dbReference type="InterPro" id="IPR036410">
    <property type="entry name" value="HSP_DnaJ_Cys-rich_dom_sf"/>
</dbReference>
<dbReference type="InterPro" id="IPR008971">
    <property type="entry name" value="HSP40/DnaJ_pept-bd"/>
</dbReference>
<dbReference type="GO" id="GO:0005524">
    <property type="term" value="F:ATP binding"/>
    <property type="evidence" value="ECO:0007669"/>
    <property type="project" value="InterPro"/>
</dbReference>
<name>A0A2W1N215_9FLAO</name>
<sequence length="374" mass="40286">MSNKRDYYEVLGVSKSASDAEIKKAYRKLALKYHPDKNPDDKAAEESFKEAAEAYEILSNSDKKARYDRFGHQGVGGASGGGGGFGGGMDMDDIFSQFGDIFGGAFGGGGGRQRSGGSRVIKGSDLRVKIKLSLKDVALGVTKKIKVNKLVNAEGVTFNTCTTCNGQGRVMRVMETMLGAMQTQSTCPTCNGTGKFIDKKPNGADAQGLKRQEEIVEISIPAGVEEGMQLKVAGKGNAGPFNGVPGDLLVVIEEEVDADLKRESENLHYEAYVSFVDAAIGADIHVPLVEGKAKVKIEPGTQSGKLLRLKGKGIPSLNGYGKGDLLVHINVWTPKKLSKSEEDILESLRNSENFKPQPSKKEKGFFDKMKDIFH</sequence>
<keyword evidence="6 9" id="KW-0862">Zinc</keyword>
<keyword evidence="12" id="KW-1185">Reference proteome</keyword>
<comment type="subcellular location">
    <subcellularLocation>
        <location evidence="9">Cytoplasm</location>
    </subcellularLocation>
</comment>
<dbReference type="InterPro" id="IPR001305">
    <property type="entry name" value="HSP_DnaJ_Cys-rich_dom"/>
</dbReference>
<dbReference type="SUPFAM" id="SSF57938">
    <property type="entry name" value="DnaJ/Hsp40 cysteine-rich domain"/>
    <property type="match status" value="1"/>
</dbReference>
<evidence type="ECO:0000256" key="4">
    <source>
        <dbReference type="ARBA" id="ARBA00022737"/>
    </source>
</evidence>
<dbReference type="FunFam" id="2.10.230.10:FF:000001">
    <property type="entry name" value="DnaJ subfamily A member 2"/>
    <property type="match status" value="1"/>
</dbReference>
<dbReference type="SUPFAM" id="SSF46565">
    <property type="entry name" value="Chaperone J-domain"/>
    <property type="match status" value="1"/>
</dbReference>
<dbReference type="CDD" id="cd06257">
    <property type="entry name" value="DnaJ"/>
    <property type="match status" value="1"/>
</dbReference>
<reference evidence="11 12" key="1">
    <citation type="submission" date="2018-06" db="EMBL/GenBank/DDBJ databases">
        <title>The draft genome sequence of Crocinitomix sp. SM1701.</title>
        <authorList>
            <person name="Zhang X."/>
        </authorList>
    </citation>
    <scope>NUCLEOTIDE SEQUENCE [LARGE SCALE GENOMIC DNA]</scope>
    <source>
        <strain evidence="11 12">SM1701</strain>
    </source>
</reference>
<dbReference type="Pfam" id="PF00226">
    <property type="entry name" value="DnaJ"/>
    <property type="match status" value="1"/>
</dbReference>
<evidence type="ECO:0000256" key="9">
    <source>
        <dbReference type="HAMAP-Rule" id="MF_01152"/>
    </source>
</evidence>
<evidence type="ECO:0000313" key="12">
    <source>
        <dbReference type="Proteomes" id="UP000249248"/>
    </source>
</evidence>
<dbReference type="SMART" id="SM00271">
    <property type="entry name" value="DnaJ"/>
    <property type="match status" value="1"/>
</dbReference>
<comment type="domain">
    <text evidence="9">The J domain is necessary and sufficient to stimulate DnaK ATPase activity. Zinc center 1 plays an important role in the autonomous, DnaK-independent chaperone activity of DnaJ. Zinc center 2 is essential for interaction with DnaK and for DnaJ activity.</text>
</comment>
<dbReference type="GO" id="GO:0008270">
    <property type="term" value="F:zinc ion binding"/>
    <property type="evidence" value="ECO:0007669"/>
    <property type="project" value="UniProtKB-UniRule"/>
</dbReference>
<dbReference type="OrthoDB" id="9779889at2"/>
<dbReference type="GO" id="GO:0042026">
    <property type="term" value="P:protein refolding"/>
    <property type="evidence" value="ECO:0007669"/>
    <property type="project" value="TreeGrafter"/>
</dbReference>
<dbReference type="InterPro" id="IPR018253">
    <property type="entry name" value="DnaJ_domain_CS"/>
</dbReference>
<dbReference type="InterPro" id="IPR012724">
    <property type="entry name" value="DnaJ"/>
</dbReference>
<dbReference type="Pfam" id="PF01556">
    <property type="entry name" value="DnaJ_C"/>
    <property type="match status" value="1"/>
</dbReference>
<keyword evidence="1 9" id="KW-0963">Cytoplasm</keyword>
<evidence type="ECO:0000256" key="6">
    <source>
        <dbReference type="ARBA" id="ARBA00022833"/>
    </source>
</evidence>
<dbReference type="GO" id="GO:0051082">
    <property type="term" value="F:unfolded protein binding"/>
    <property type="evidence" value="ECO:0007669"/>
    <property type="project" value="UniProtKB-UniRule"/>
</dbReference>
<keyword evidence="3 9" id="KW-0479">Metal-binding</keyword>
<dbReference type="Pfam" id="PF00684">
    <property type="entry name" value="DnaJ_CXXCXGXG"/>
    <property type="match status" value="1"/>
</dbReference>
<dbReference type="CDD" id="cd10719">
    <property type="entry name" value="DnaJ_zf"/>
    <property type="match status" value="1"/>
</dbReference>
<feature type="binding site" evidence="9">
    <location>
        <position position="190"/>
    </location>
    <ligand>
        <name>Zn(2+)</name>
        <dbReference type="ChEBI" id="CHEBI:29105"/>
        <label>2</label>
    </ligand>
</feature>
<dbReference type="GO" id="GO:0031072">
    <property type="term" value="F:heat shock protein binding"/>
    <property type="evidence" value="ECO:0007669"/>
    <property type="project" value="InterPro"/>
</dbReference>
<dbReference type="PROSITE" id="PS50076">
    <property type="entry name" value="DNAJ_2"/>
    <property type="match status" value="1"/>
</dbReference>
<dbReference type="SUPFAM" id="SSF49493">
    <property type="entry name" value="HSP40/DnaJ peptide-binding domain"/>
    <property type="match status" value="2"/>
</dbReference>
<keyword evidence="4 9" id="KW-0677">Repeat</keyword>
<dbReference type="Gene3D" id="2.10.230.10">
    <property type="entry name" value="Heat shock protein DnaJ, cysteine-rich domain"/>
    <property type="match status" value="1"/>
</dbReference>
<evidence type="ECO:0000256" key="1">
    <source>
        <dbReference type="ARBA" id="ARBA00022490"/>
    </source>
</evidence>
<evidence type="ECO:0000256" key="5">
    <source>
        <dbReference type="ARBA" id="ARBA00022771"/>
    </source>
</evidence>
<evidence type="ECO:0000256" key="3">
    <source>
        <dbReference type="ARBA" id="ARBA00022723"/>
    </source>
</evidence>
<evidence type="ECO:0000259" key="10">
    <source>
        <dbReference type="PROSITE" id="PS50076"/>
    </source>
</evidence>
<feature type="binding site" evidence="9">
    <location>
        <position position="161"/>
    </location>
    <ligand>
        <name>Zn(2+)</name>
        <dbReference type="ChEBI" id="CHEBI:29105"/>
        <label>2</label>
    </ligand>
</feature>
<dbReference type="GO" id="GO:0006260">
    <property type="term" value="P:DNA replication"/>
    <property type="evidence" value="ECO:0007669"/>
    <property type="project" value="UniProtKB-KW"/>
</dbReference>
<evidence type="ECO:0000256" key="2">
    <source>
        <dbReference type="ARBA" id="ARBA00022705"/>
    </source>
</evidence>
<dbReference type="InterPro" id="IPR036869">
    <property type="entry name" value="J_dom_sf"/>
</dbReference>
<keyword evidence="8 9" id="KW-0143">Chaperone</keyword>
<dbReference type="PRINTS" id="PR00625">
    <property type="entry name" value="JDOMAIN"/>
</dbReference>
<feature type="binding site" evidence="9">
    <location>
        <position position="187"/>
    </location>
    <ligand>
        <name>Zn(2+)</name>
        <dbReference type="ChEBI" id="CHEBI:29105"/>
        <label>2</label>
    </ligand>
</feature>
<evidence type="ECO:0000256" key="8">
    <source>
        <dbReference type="ARBA" id="ARBA00023186"/>
    </source>
</evidence>
<comment type="caution">
    <text evidence="11">The sequence shown here is derived from an EMBL/GenBank/DDBJ whole genome shotgun (WGS) entry which is preliminary data.</text>
</comment>
<dbReference type="GO" id="GO:0005737">
    <property type="term" value="C:cytoplasm"/>
    <property type="evidence" value="ECO:0007669"/>
    <property type="project" value="UniProtKB-SubCell"/>
</dbReference>
<keyword evidence="2 9" id="KW-0235">DNA replication</keyword>
<dbReference type="CDD" id="cd10747">
    <property type="entry name" value="DnaJ_C"/>
    <property type="match status" value="1"/>
</dbReference>
<dbReference type="HAMAP" id="MF_01152">
    <property type="entry name" value="DnaJ"/>
    <property type="match status" value="1"/>
</dbReference>
<dbReference type="FunFam" id="1.10.287.110:FF:000034">
    <property type="entry name" value="Chaperone protein DnaJ"/>
    <property type="match status" value="1"/>
</dbReference>
<comment type="subunit">
    <text evidence="9">Homodimer.</text>
</comment>
<protein>
    <recommendedName>
        <fullName evidence="9">Chaperone protein DnaJ</fullName>
    </recommendedName>
</protein>
<keyword evidence="5" id="KW-0863">Zinc-finger</keyword>
<gene>
    <name evidence="9" type="primary">dnaJ</name>
    <name evidence="11" type="ORF">DNU06_04290</name>
</gene>
<dbReference type="GO" id="GO:0009408">
    <property type="term" value="P:response to heat"/>
    <property type="evidence" value="ECO:0007669"/>
    <property type="project" value="InterPro"/>
</dbReference>
<comment type="function">
    <text evidence="9">Participates actively in the response to hyperosmotic and heat shock by preventing the aggregation of stress-denatured proteins and by disaggregating proteins, also in an autonomous, DnaK-independent fashion. Unfolded proteins bind initially to DnaJ; upon interaction with the DnaJ-bound protein, DnaK hydrolyzes its bound ATP, resulting in the formation of a stable complex. GrpE releases ADP from DnaK; ATP binding to DnaK triggers the release of the substrate protein, thus completing the reaction cycle. Several rounds of ATP-dependent interactions between DnaJ, DnaK and GrpE are required for fully efficient folding. Also involved, together with DnaK and GrpE, in the DNA replication of plasmids through activation of initiation proteins.</text>
</comment>
<dbReference type="AlphaFoldDB" id="A0A2W1N215"/>
<dbReference type="Proteomes" id="UP000249248">
    <property type="component" value="Unassembled WGS sequence"/>
</dbReference>
<dbReference type="PANTHER" id="PTHR43096">
    <property type="entry name" value="DNAJ HOMOLOG 1, MITOCHONDRIAL-RELATED"/>
    <property type="match status" value="1"/>
</dbReference>
<dbReference type="InterPro" id="IPR001623">
    <property type="entry name" value="DnaJ_domain"/>
</dbReference>
<dbReference type="Gene3D" id="1.10.287.110">
    <property type="entry name" value="DnaJ domain"/>
    <property type="match status" value="1"/>
</dbReference>
<feature type="domain" description="J" evidence="10">
    <location>
        <begin position="6"/>
        <end position="71"/>
    </location>
</feature>
<keyword evidence="7 9" id="KW-0346">Stress response</keyword>
<comment type="caution">
    <text evidence="9">Lacks conserved residue(s) required for the propagation of feature annotation.</text>
</comment>
<dbReference type="RefSeq" id="WP_111061995.1">
    <property type="nucleotide sequence ID" value="NZ_JBHUCU010000002.1"/>
</dbReference>
<evidence type="ECO:0000256" key="7">
    <source>
        <dbReference type="ARBA" id="ARBA00023016"/>
    </source>
</evidence>
<feature type="binding site" evidence="9">
    <location>
        <position position="164"/>
    </location>
    <ligand>
        <name>Zn(2+)</name>
        <dbReference type="ChEBI" id="CHEBI:29105"/>
        <label>2</label>
    </ligand>
</feature>
<accession>A0A2W1N215</accession>
<evidence type="ECO:0000313" key="11">
    <source>
        <dbReference type="EMBL" id="PZE17844.1"/>
    </source>
</evidence>
<dbReference type="EMBL" id="QKSB01000002">
    <property type="protein sequence ID" value="PZE17844.1"/>
    <property type="molecule type" value="Genomic_DNA"/>
</dbReference>
<dbReference type="NCBIfam" id="NF008035">
    <property type="entry name" value="PRK10767.1"/>
    <property type="match status" value="1"/>
</dbReference>
<dbReference type="Gene3D" id="2.60.260.20">
    <property type="entry name" value="Urease metallochaperone UreE, N-terminal domain"/>
    <property type="match status" value="2"/>
</dbReference>
<proteinExistence type="inferred from homology"/>
<dbReference type="PANTHER" id="PTHR43096:SF48">
    <property type="entry name" value="CHAPERONE PROTEIN DNAJ"/>
    <property type="match status" value="1"/>
</dbReference>
<dbReference type="InterPro" id="IPR002939">
    <property type="entry name" value="DnaJ_C"/>
</dbReference>
<organism evidence="11 12">
    <name type="scientific">Putridiphycobacter roseus</name>
    <dbReference type="NCBI Taxonomy" id="2219161"/>
    <lineage>
        <taxon>Bacteria</taxon>
        <taxon>Pseudomonadati</taxon>
        <taxon>Bacteroidota</taxon>
        <taxon>Flavobacteriia</taxon>
        <taxon>Flavobacteriales</taxon>
        <taxon>Crocinitomicaceae</taxon>
        <taxon>Putridiphycobacter</taxon>
    </lineage>
</organism>